<dbReference type="PROSITE" id="PS51375">
    <property type="entry name" value="PPR"/>
    <property type="match status" value="3"/>
</dbReference>
<organism evidence="3 4">
    <name type="scientific">Heracleum sosnowskyi</name>
    <dbReference type="NCBI Taxonomy" id="360622"/>
    <lineage>
        <taxon>Eukaryota</taxon>
        <taxon>Viridiplantae</taxon>
        <taxon>Streptophyta</taxon>
        <taxon>Embryophyta</taxon>
        <taxon>Tracheophyta</taxon>
        <taxon>Spermatophyta</taxon>
        <taxon>Magnoliopsida</taxon>
        <taxon>eudicotyledons</taxon>
        <taxon>Gunneridae</taxon>
        <taxon>Pentapetalae</taxon>
        <taxon>asterids</taxon>
        <taxon>campanulids</taxon>
        <taxon>Apiales</taxon>
        <taxon>Apiaceae</taxon>
        <taxon>Apioideae</taxon>
        <taxon>apioid superclade</taxon>
        <taxon>Tordylieae</taxon>
        <taxon>Tordyliinae</taxon>
        <taxon>Heracleum</taxon>
    </lineage>
</organism>
<protein>
    <submittedName>
        <fullName evidence="3">Pentatricopeptide repeat-containing protein</fullName>
    </submittedName>
</protein>
<name>A0AAD8MIX7_9APIA</name>
<dbReference type="SUPFAM" id="SSF48452">
    <property type="entry name" value="TPR-like"/>
    <property type="match status" value="1"/>
</dbReference>
<evidence type="ECO:0000256" key="1">
    <source>
        <dbReference type="ARBA" id="ARBA00022737"/>
    </source>
</evidence>
<dbReference type="GO" id="GO:0003723">
    <property type="term" value="F:RNA binding"/>
    <property type="evidence" value="ECO:0007669"/>
    <property type="project" value="InterPro"/>
</dbReference>
<feature type="repeat" description="PPR" evidence="2">
    <location>
        <begin position="147"/>
        <end position="181"/>
    </location>
</feature>
<sequence length="547" mass="61214">MSRARQLFDQMPGPSSALWNTMFKGYVQNEMYGQVMGLFNQMNSKNATHSCFTFPMVLKSCAKLLALREGGQVHCLVLKIGFGVNSYVGTTLIDMYSSGGEIGLAYKAFSEMVGRNVVAWTSMVNAFLLYSDVVSARRLFDLAPDRDIVLWNTMVSGYIKCGDMVAARELFDVMPNKDLISWNTLLNGYANNADVEGIERFFEEMPEKNVFSWNGLIGGYAHNKRFAEIISAFKRMMKEAHVSPNDATLVIVLSACSRLGALDMGKWVHAYVESSEYKKNVFVGNGLIDMYAKCGVIESAVDVFREMSTKDLVSYNTLINGLAVHGHGSDALGYFDEMENAGVRPDGITFIGILCACSHMGEVENGLLYYHLMINKYSVSPQIEHCGCMVDLLGRAGLLEQAVNFIINMPLQADSVVWTALLGACRIYKNVELAELALEQLIEIEPENPANYVMLSNVYSDARRWDDVARSKIAMRNTKHRKLPGCSLIELDQEVVEFYSYDERHTKTEELYLALRGLTKQLKSCGYVPKDKTFCEEPSEGRIFSIT</sequence>
<evidence type="ECO:0000256" key="2">
    <source>
        <dbReference type="PROSITE-ProRule" id="PRU00708"/>
    </source>
</evidence>
<keyword evidence="1" id="KW-0677">Repeat</keyword>
<feature type="repeat" description="PPR" evidence="2">
    <location>
        <begin position="311"/>
        <end position="345"/>
    </location>
</feature>
<dbReference type="Pfam" id="PF01535">
    <property type="entry name" value="PPR"/>
    <property type="match status" value="3"/>
</dbReference>
<dbReference type="FunFam" id="1.25.40.10:FF:000184">
    <property type="entry name" value="Pentatricopeptide repeat-containing protein, chloroplastic"/>
    <property type="match status" value="1"/>
</dbReference>
<keyword evidence="4" id="KW-1185">Reference proteome</keyword>
<dbReference type="Pfam" id="PF20431">
    <property type="entry name" value="E_motif"/>
    <property type="match status" value="1"/>
</dbReference>
<dbReference type="NCBIfam" id="TIGR00756">
    <property type="entry name" value="PPR"/>
    <property type="match status" value="6"/>
</dbReference>
<evidence type="ECO:0000313" key="4">
    <source>
        <dbReference type="Proteomes" id="UP001237642"/>
    </source>
</evidence>
<gene>
    <name evidence="3" type="ORF">POM88_030790</name>
</gene>
<accession>A0AAD8MIX7</accession>
<dbReference type="GO" id="GO:0009451">
    <property type="term" value="P:RNA modification"/>
    <property type="evidence" value="ECO:0007669"/>
    <property type="project" value="InterPro"/>
</dbReference>
<dbReference type="InterPro" id="IPR046960">
    <property type="entry name" value="PPR_At4g14850-like_plant"/>
</dbReference>
<dbReference type="InterPro" id="IPR011990">
    <property type="entry name" value="TPR-like_helical_dom_sf"/>
</dbReference>
<dbReference type="Pfam" id="PF13041">
    <property type="entry name" value="PPR_2"/>
    <property type="match status" value="3"/>
</dbReference>
<dbReference type="InterPro" id="IPR046848">
    <property type="entry name" value="E_motif"/>
</dbReference>
<evidence type="ECO:0000313" key="3">
    <source>
        <dbReference type="EMBL" id="KAK1374597.1"/>
    </source>
</evidence>
<dbReference type="Proteomes" id="UP001237642">
    <property type="component" value="Unassembled WGS sequence"/>
</dbReference>
<dbReference type="AlphaFoldDB" id="A0AAD8MIX7"/>
<feature type="repeat" description="PPR" evidence="2">
    <location>
        <begin position="209"/>
        <end position="244"/>
    </location>
</feature>
<dbReference type="PANTHER" id="PTHR47926">
    <property type="entry name" value="PENTATRICOPEPTIDE REPEAT-CONTAINING PROTEIN"/>
    <property type="match status" value="1"/>
</dbReference>
<reference evidence="3" key="2">
    <citation type="submission" date="2023-05" db="EMBL/GenBank/DDBJ databases">
        <authorList>
            <person name="Schelkunov M.I."/>
        </authorList>
    </citation>
    <scope>NUCLEOTIDE SEQUENCE</scope>
    <source>
        <strain evidence="3">Hsosn_3</strain>
        <tissue evidence="3">Leaf</tissue>
    </source>
</reference>
<comment type="caution">
    <text evidence="3">The sequence shown here is derived from an EMBL/GenBank/DDBJ whole genome shotgun (WGS) entry which is preliminary data.</text>
</comment>
<reference evidence="3" key="1">
    <citation type="submission" date="2023-02" db="EMBL/GenBank/DDBJ databases">
        <title>Genome of toxic invasive species Heracleum sosnowskyi carries increased number of genes despite the absence of recent whole-genome duplications.</title>
        <authorList>
            <person name="Schelkunov M."/>
            <person name="Shtratnikova V."/>
            <person name="Makarenko M."/>
            <person name="Klepikova A."/>
            <person name="Omelchenko D."/>
            <person name="Novikova G."/>
            <person name="Obukhova E."/>
            <person name="Bogdanov V."/>
            <person name="Penin A."/>
            <person name="Logacheva M."/>
        </authorList>
    </citation>
    <scope>NUCLEOTIDE SEQUENCE</scope>
    <source>
        <strain evidence="3">Hsosn_3</strain>
        <tissue evidence="3">Leaf</tissue>
    </source>
</reference>
<proteinExistence type="predicted"/>
<dbReference type="PANTHER" id="PTHR47926:SF371">
    <property type="entry name" value="TETRATRICOPEPTIDE REPEAT-LIKE SUPERFAMILY PROTEIN"/>
    <property type="match status" value="1"/>
</dbReference>
<dbReference type="InterPro" id="IPR002885">
    <property type="entry name" value="PPR_rpt"/>
</dbReference>
<dbReference type="Gene3D" id="1.25.40.10">
    <property type="entry name" value="Tetratricopeptide repeat domain"/>
    <property type="match status" value="3"/>
</dbReference>
<dbReference type="EMBL" id="JAUIZM010000007">
    <property type="protein sequence ID" value="KAK1374597.1"/>
    <property type="molecule type" value="Genomic_DNA"/>
</dbReference>